<feature type="region of interest" description="Disordered" evidence="1">
    <location>
        <begin position="1"/>
        <end position="241"/>
    </location>
</feature>
<proteinExistence type="predicted"/>
<evidence type="ECO:0000313" key="3">
    <source>
        <dbReference type="Proteomes" id="UP000310689"/>
    </source>
</evidence>
<gene>
    <name evidence="2" type="ORF">E3P86_03990</name>
</gene>
<feature type="compositionally biased region" description="Low complexity" evidence="1">
    <location>
        <begin position="193"/>
        <end position="210"/>
    </location>
</feature>
<feature type="region of interest" description="Disordered" evidence="1">
    <location>
        <begin position="281"/>
        <end position="315"/>
    </location>
</feature>
<feature type="compositionally biased region" description="Low complexity" evidence="1">
    <location>
        <begin position="10"/>
        <end position="26"/>
    </location>
</feature>
<dbReference type="AlphaFoldDB" id="A0A4T0IFV0"/>
<feature type="compositionally biased region" description="Polar residues" evidence="1">
    <location>
        <begin position="79"/>
        <end position="99"/>
    </location>
</feature>
<dbReference type="EMBL" id="SPOI01000391">
    <property type="protein sequence ID" value="TIB27853.1"/>
    <property type="molecule type" value="Genomic_DNA"/>
</dbReference>
<organism evidence="2 3">
    <name type="scientific">Wallemia ichthyophaga</name>
    <dbReference type="NCBI Taxonomy" id="245174"/>
    <lineage>
        <taxon>Eukaryota</taxon>
        <taxon>Fungi</taxon>
        <taxon>Dikarya</taxon>
        <taxon>Basidiomycota</taxon>
        <taxon>Wallemiomycotina</taxon>
        <taxon>Wallemiomycetes</taxon>
        <taxon>Wallemiales</taxon>
        <taxon>Wallemiaceae</taxon>
        <taxon>Wallemia</taxon>
    </lineage>
</organism>
<dbReference type="Proteomes" id="UP000310689">
    <property type="component" value="Unassembled WGS sequence"/>
</dbReference>
<feature type="compositionally biased region" description="Polar residues" evidence="1">
    <location>
        <begin position="182"/>
        <end position="192"/>
    </location>
</feature>
<sequence length="354" mass="39037">MRSSEEREQQQQQQQQQPHTTPTTTPISATKKKDRKPIINWLSKRLGRRSSTNVPPAPGFAYDYELHDTPKPSSKRRSTLNGVVNHTSFSTIKRSNYPESSIGPHNGADDDASLKPLNSKKSISFTSNSIDSDPDTHSHSTLNTDHPDNDDDDNESNTFISKASTKPTTLLSIDPHDRSSLESHQVAQIAQASPSSPHFNPNSSYNSHNSQTSYNTPPMYTRPQLHNNPRPLSPPNDDASIMTLASSNAGRIYHNDNSNSITKSSLHSSLKLDDDEFSTRALAPNSRRESFDSNTTQSLRSYNIGTSPLNPIRSPDLVYNNPASNYKKSSTTIATTAASFITASERRQSIDSAS</sequence>
<evidence type="ECO:0000256" key="1">
    <source>
        <dbReference type="SAM" id="MobiDB-lite"/>
    </source>
</evidence>
<comment type="caution">
    <text evidence="2">The sequence shown here is derived from an EMBL/GenBank/DDBJ whole genome shotgun (WGS) entry which is preliminary data.</text>
</comment>
<feature type="compositionally biased region" description="Polar residues" evidence="1">
    <location>
        <begin position="292"/>
        <end position="309"/>
    </location>
</feature>
<accession>A0A4T0IFV0</accession>
<evidence type="ECO:0000313" key="2">
    <source>
        <dbReference type="EMBL" id="TIB27853.1"/>
    </source>
</evidence>
<reference evidence="2 3" key="1">
    <citation type="submission" date="2019-03" db="EMBL/GenBank/DDBJ databases">
        <title>Sequencing 23 genomes of Wallemia ichthyophaga.</title>
        <authorList>
            <person name="Gostincar C."/>
        </authorList>
    </citation>
    <scope>NUCLEOTIDE SEQUENCE [LARGE SCALE GENOMIC DNA]</scope>
    <source>
        <strain evidence="2 3">EXF-6200</strain>
    </source>
</reference>
<name>A0A4T0IFV0_WALIC</name>
<protein>
    <submittedName>
        <fullName evidence="2">Uncharacterized protein</fullName>
    </submittedName>
</protein>
<feature type="compositionally biased region" description="Polar residues" evidence="1">
    <location>
        <begin position="119"/>
        <end position="131"/>
    </location>
</feature>
<feature type="compositionally biased region" description="Polar residues" evidence="1">
    <location>
        <begin position="156"/>
        <end position="171"/>
    </location>
</feature>